<keyword evidence="3" id="KW-1185">Reference proteome</keyword>
<gene>
    <name evidence="2" type="ORF">BBA_08649</name>
</gene>
<proteinExistence type="predicted"/>
<dbReference type="EMBL" id="JH725186">
    <property type="protein sequence ID" value="EJP62428.1"/>
    <property type="molecule type" value="Genomic_DNA"/>
</dbReference>
<evidence type="ECO:0000313" key="2">
    <source>
        <dbReference type="EMBL" id="EJP62428.1"/>
    </source>
</evidence>
<dbReference type="AlphaFoldDB" id="J5J7N7"/>
<reference evidence="2 3" key="1">
    <citation type="journal article" date="2012" name="Sci. Rep.">
        <title>Genomic perspectives on the evolution of fungal entomopathogenicity in Beauveria bassiana.</title>
        <authorList>
            <person name="Xiao G."/>
            <person name="Ying S.H."/>
            <person name="Zheng P."/>
            <person name="Wang Z.L."/>
            <person name="Zhang S."/>
            <person name="Xie X.Q."/>
            <person name="Shang Y."/>
            <person name="St Leger R.J."/>
            <person name="Zhao G.P."/>
            <person name="Wang C."/>
            <person name="Feng M.G."/>
        </authorList>
    </citation>
    <scope>NUCLEOTIDE SEQUENCE [LARGE SCALE GENOMIC DNA]</scope>
    <source>
        <strain evidence="2 3">ARSEF 2860</strain>
    </source>
</reference>
<evidence type="ECO:0000256" key="1">
    <source>
        <dbReference type="SAM" id="MobiDB-lite"/>
    </source>
</evidence>
<organism evidence="2 3">
    <name type="scientific">Beauveria bassiana (strain ARSEF 2860)</name>
    <name type="common">White muscardine disease fungus</name>
    <name type="synonym">Tritirachium shiotae</name>
    <dbReference type="NCBI Taxonomy" id="655819"/>
    <lineage>
        <taxon>Eukaryota</taxon>
        <taxon>Fungi</taxon>
        <taxon>Dikarya</taxon>
        <taxon>Ascomycota</taxon>
        <taxon>Pezizomycotina</taxon>
        <taxon>Sordariomycetes</taxon>
        <taxon>Hypocreomycetidae</taxon>
        <taxon>Hypocreales</taxon>
        <taxon>Cordycipitaceae</taxon>
        <taxon>Beauveria</taxon>
    </lineage>
</organism>
<feature type="compositionally biased region" description="Low complexity" evidence="1">
    <location>
        <begin position="1"/>
        <end position="10"/>
    </location>
</feature>
<dbReference type="HOGENOM" id="CLU_1731117_0_0_1"/>
<dbReference type="InParanoid" id="J5J7N7"/>
<evidence type="ECO:0000313" key="3">
    <source>
        <dbReference type="Proteomes" id="UP000002762"/>
    </source>
</evidence>
<dbReference type="Proteomes" id="UP000002762">
    <property type="component" value="Unassembled WGS sequence"/>
</dbReference>
<protein>
    <submittedName>
        <fullName evidence="2">Uncharacterized protein</fullName>
    </submittedName>
</protein>
<feature type="region of interest" description="Disordered" evidence="1">
    <location>
        <begin position="1"/>
        <end position="26"/>
    </location>
</feature>
<dbReference type="GeneID" id="19891661"/>
<accession>J5J7N7</accession>
<sequence>MRFSVAQALAPSPPLPPGAQPSREHARAGAGLFVDVAHHTSSGDGQDLALIAWAPVGDDDKKGKGQVRPDECVASKVDGWVGPTAMSRTFFFFFAPTIPFISKTKWLRDLASTFAVSQIPPSGIGLSAEKEGANRPRLKRHTGLFSLSLCV</sequence>
<dbReference type="RefSeq" id="XP_008601968.1">
    <property type="nucleotide sequence ID" value="XM_008603746.1"/>
</dbReference>
<name>J5J7N7_BEAB2</name>